<dbReference type="GO" id="GO:0008168">
    <property type="term" value="F:methyltransferase activity"/>
    <property type="evidence" value="ECO:0007669"/>
    <property type="project" value="UniProtKB-KW"/>
</dbReference>
<dbReference type="GO" id="GO:0032259">
    <property type="term" value="P:methylation"/>
    <property type="evidence" value="ECO:0007669"/>
    <property type="project" value="UniProtKB-KW"/>
</dbReference>
<organism evidence="1 2">
    <name type="scientific">Mesonia hippocampi</name>
    <dbReference type="NCBI Taxonomy" id="1628250"/>
    <lineage>
        <taxon>Bacteria</taxon>
        <taxon>Pseudomonadati</taxon>
        <taxon>Bacteroidota</taxon>
        <taxon>Flavobacteriia</taxon>
        <taxon>Flavobacteriales</taxon>
        <taxon>Flavobacteriaceae</taxon>
        <taxon>Mesonia</taxon>
    </lineage>
</organism>
<reference evidence="1 2" key="1">
    <citation type="submission" date="2020-08" db="EMBL/GenBank/DDBJ databases">
        <title>Genomic Encyclopedia of Type Strains, Phase IV (KMG-IV): sequencing the most valuable type-strain genomes for metagenomic binning, comparative biology and taxonomic classification.</title>
        <authorList>
            <person name="Goeker M."/>
        </authorList>
    </citation>
    <scope>NUCLEOTIDE SEQUENCE [LARGE SCALE GENOMIC DNA]</scope>
    <source>
        <strain evidence="1 2">DSM 29568</strain>
    </source>
</reference>
<sequence length="281" mass="32664">MDVNKTTFLRCKDYTVSGETFDLCYNQERDILQTKPVPNLTALPYYYKSEAYISHTDSATSIKDKIYQRVKKYMLAKKISWLNNYIKGEAKTLLDIGAGTGDFLKEAKNKNWKIKGIEPNADARKLALKKGITLCETHAEINTKFSAITMWHVLEHVPNLENEISFIKNHLQENGFVFIAVPNFKSYDAAYYKEHWAAYDVPRHLWHFSKEGIERIFSQQGFKLCNIHPLIFDAYYVSLLSEKYKHKSTNFLKAMQLGYKSNRKAKKTGEYSSLVYVFCLK</sequence>
<keyword evidence="1" id="KW-0808">Transferase</keyword>
<dbReference type="CDD" id="cd02440">
    <property type="entry name" value="AdoMet_MTases"/>
    <property type="match status" value="1"/>
</dbReference>
<evidence type="ECO:0000313" key="1">
    <source>
        <dbReference type="EMBL" id="MBB4118432.1"/>
    </source>
</evidence>
<dbReference type="Gene3D" id="3.40.50.150">
    <property type="entry name" value="Vaccinia Virus protein VP39"/>
    <property type="match status" value="1"/>
</dbReference>
<dbReference type="Proteomes" id="UP000553034">
    <property type="component" value="Unassembled WGS sequence"/>
</dbReference>
<evidence type="ECO:0000313" key="2">
    <source>
        <dbReference type="Proteomes" id="UP000553034"/>
    </source>
</evidence>
<dbReference type="Pfam" id="PF13489">
    <property type="entry name" value="Methyltransf_23"/>
    <property type="match status" value="1"/>
</dbReference>
<comment type="caution">
    <text evidence="1">The sequence shown here is derived from an EMBL/GenBank/DDBJ whole genome shotgun (WGS) entry which is preliminary data.</text>
</comment>
<gene>
    <name evidence="1" type="ORF">GGR32_000706</name>
</gene>
<name>A0A840EGP2_9FLAO</name>
<dbReference type="PANTHER" id="PTHR43861">
    <property type="entry name" value="TRANS-ACONITATE 2-METHYLTRANSFERASE-RELATED"/>
    <property type="match status" value="1"/>
</dbReference>
<keyword evidence="2" id="KW-1185">Reference proteome</keyword>
<dbReference type="RefSeq" id="WP_183476505.1">
    <property type="nucleotide sequence ID" value="NZ_JACIFO010000002.1"/>
</dbReference>
<dbReference type="SUPFAM" id="SSF53335">
    <property type="entry name" value="S-adenosyl-L-methionine-dependent methyltransferases"/>
    <property type="match status" value="1"/>
</dbReference>
<keyword evidence="1" id="KW-0489">Methyltransferase</keyword>
<proteinExistence type="predicted"/>
<dbReference type="InterPro" id="IPR029063">
    <property type="entry name" value="SAM-dependent_MTases_sf"/>
</dbReference>
<dbReference type="EMBL" id="JACIFO010000002">
    <property type="protein sequence ID" value="MBB4118432.1"/>
    <property type="molecule type" value="Genomic_DNA"/>
</dbReference>
<dbReference type="AlphaFoldDB" id="A0A840EGP2"/>
<accession>A0A840EGP2</accession>
<protein>
    <submittedName>
        <fullName evidence="1">2-polyprenyl-3-methyl-5-hydroxy-6-metoxy-1, 4-benzoquinol methylase</fullName>
    </submittedName>
</protein>